<evidence type="ECO:0000256" key="9">
    <source>
        <dbReference type="ARBA" id="ARBA00023159"/>
    </source>
</evidence>
<dbReference type="SUPFAM" id="SSF50037">
    <property type="entry name" value="C-terminal domain of transcriptional repressors"/>
    <property type="match status" value="1"/>
</dbReference>
<dbReference type="SUPFAM" id="SSF46785">
    <property type="entry name" value="Winged helix' DNA-binding domain"/>
    <property type="match status" value="1"/>
</dbReference>
<dbReference type="Gene3D" id="2.30.30.90">
    <property type="match status" value="1"/>
</dbReference>
<dbReference type="InterPro" id="IPR008988">
    <property type="entry name" value="Transcriptional_repressor_C"/>
</dbReference>
<comment type="similarity">
    <text evidence="2">Belongs to the DtxR/MntR family.</text>
</comment>
<name>A0ABY2K1H9_9MICC</name>
<dbReference type="Gene3D" id="1.10.10.10">
    <property type="entry name" value="Winged helix-like DNA-binding domain superfamily/Winged helix DNA-binding domain"/>
    <property type="match status" value="1"/>
</dbReference>
<evidence type="ECO:0000256" key="8">
    <source>
        <dbReference type="ARBA" id="ARBA00023125"/>
    </source>
</evidence>
<evidence type="ECO:0000256" key="4">
    <source>
        <dbReference type="ARBA" id="ARBA00022490"/>
    </source>
</evidence>
<feature type="domain" description="HTH dtxR-type" evidence="14">
    <location>
        <begin position="61"/>
        <end position="116"/>
    </location>
</feature>
<dbReference type="Pfam" id="PF02742">
    <property type="entry name" value="Fe_dep_repr_C"/>
    <property type="match status" value="1"/>
</dbReference>
<protein>
    <recommendedName>
        <fullName evidence="12">Manganese transport regulator</fullName>
    </recommendedName>
</protein>
<dbReference type="InterPro" id="IPR022687">
    <property type="entry name" value="HTH_DTXR"/>
</dbReference>
<keyword evidence="5" id="KW-0678">Repressor</keyword>
<evidence type="ECO:0000256" key="3">
    <source>
        <dbReference type="ARBA" id="ARBA00011738"/>
    </source>
</evidence>
<dbReference type="InterPro" id="IPR038157">
    <property type="entry name" value="FeoA_core_dom"/>
</dbReference>
<comment type="subunit">
    <text evidence="3">Homodimer.</text>
</comment>
<evidence type="ECO:0000313" key="15">
    <source>
        <dbReference type="EMBL" id="TFH98118.1"/>
    </source>
</evidence>
<dbReference type="SMART" id="SM00529">
    <property type="entry name" value="HTH_DTXR"/>
    <property type="match status" value="1"/>
</dbReference>
<dbReference type="InterPro" id="IPR050536">
    <property type="entry name" value="DtxR_MntR_Metal-Reg"/>
</dbReference>
<keyword evidence="16" id="KW-1185">Reference proteome</keyword>
<evidence type="ECO:0000256" key="12">
    <source>
        <dbReference type="ARBA" id="ARBA00032593"/>
    </source>
</evidence>
<feature type="compositionally biased region" description="Low complexity" evidence="13">
    <location>
        <begin position="278"/>
        <end position="291"/>
    </location>
</feature>
<dbReference type="EMBL" id="SPKT01000023">
    <property type="protein sequence ID" value="TFH98118.1"/>
    <property type="molecule type" value="Genomic_DNA"/>
</dbReference>
<evidence type="ECO:0000256" key="13">
    <source>
        <dbReference type="SAM" id="MobiDB-lite"/>
    </source>
</evidence>
<dbReference type="InterPro" id="IPR007167">
    <property type="entry name" value="Fe-transptr_FeoA-like"/>
</dbReference>
<dbReference type="InterPro" id="IPR022689">
    <property type="entry name" value="Iron_dep_repressor"/>
</dbReference>
<evidence type="ECO:0000256" key="1">
    <source>
        <dbReference type="ARBA" id="ARBA00004496"/>
    </source>
</evidence>
<feature type="compositionally biased region" description="Polar residues" evidence="13">
    <location>
        <begin position="295"/>
        <end position="310"/>
    </location>
</feature>
<keyword evidence="6" id="KW-0408">Iron</keyword>
<feature type="region of interest" description="Disordered" evidence="13">
    <location>
        <begin position="171"/>
        <end position="199"/>
    </location>
</feature>
<keyword evidence="9" id="KW-0010">Activator</keyword>
<dbReference type="InterPro" id="IPR036390">
    <property type="entry name" value="WH_DNA-bd_sf"/>
</dbReference>
<reference evidence="15 16" key="1">
    <citation type="submission" date="2019-03" db="EMBL/GenBank/DDBJ databases">
        <title>Reclassification of Micrococcus aloeverae and Micrococcus yunnanensis as later heterotypic synonyms of Micrococcus luteus.</title>
        <authorList>
            <person name="Huang C.-H."/>
        </authorList>
    </citation>
    <scope>NUCLEOTIDE SEQUENCE [LARGE SCALE GENOMIC DNA]</scope>
    <source>
        <strain evidence="15 16">BCRC 12151</strain>
    </source>
</reference>
<keyword evidence="10" id="KW-0804">Transcription</keyword>
<dbReference type="Proteomes" id="UP000297477">
    <property type="component" value="Unassembled WGS sequence"/>
</dbReference>
<evidence type="ECO:0000256" key="10">
    <source>
        <dbReference type="ARBA" id="ARBA00023163"/>
    </source>
</evidence>
<dbReference type="SUPFAM" id="SSF47979">
    <property type="entry name" value="Iron-dependent repressor protein, dimerization domain"/>
    <property type="match status" value="1"/>
</dbReference>
<feature type="region of interest" description="Disordered" evidence="13">
    <location>
        <begin position="271"/>
        <end position="310"/>
    </location>
</feature>
<accession>A0ABY2K1H9</accession>
<evidence type="ECO:0000256" key="2">
    <source>
        <dbReference type="ARBA" id="ARBA00007871"/>
    </source>
</evidence>
<evidence type="ECO:0000256" key="6">
    <source>
        <dbReference type="ARBA" id="ARBA00023004"/>
    </source>
</evidence>
<proteinExistence type="inferred from homology"/>
<keyword evidence="8" id="KW-0238">DNA-binding</keyword>
<dbReference type="PROSITE" id="PS50944">
    <property type="entry name" value="HTH_DTXR"/>
    <property type="match status" value="1"/>
</dbReference>
<dbReference type="InterPro" id="IPR036388">
    <property type="entry name" value="WH-like_DNA-bd_sf"/>
</dbReference>
<gene>
    <name evidence="15" type="ORF">E4A49_10010</name>
</gene>
<evidence type="ECO:0000256" key="7">
    <source>
        <dbReference type="ARBA" id="ARBA00023015"/>
    </source>
</evidence>
<keyword evidence="7" id="KW-0805">Transcription regulation</keyword>
<keyword evidence="4" id="KW-0963">Cytoplasm</keyword>
<dbReference type="PANTHER" id="PTHR33238:SF11">
    <property type="entry name" value="TRANSCRIPTIONAL REGULATOR MNTR"/>
    <property type="match status" value="1"/>
</dbReference>
<dbReference type="PANTHER" id="PTHR33238">
    <property type="entry name" value="IRON (METAL) DEPENDENT REPRESSOR, DTXR FAMILY"/>
    <property type="match status" value="1"/>
</dbReference>
<evidence type="ECO:0000259" key="14">
    <source>
        <dbReference type="PROSITE" id="PS50944"/>
    </source>
</evidence>
<evidence type="ECO:0000313" key="16">
    <source>
        <dbReference type="Proteomes" id="UP000297477"/>
    </source>
</evidence>
<sequence length="310" mass="34020">MCSTPRPVQACRCSTESSSASCSWPRDSASDAIATYENMQWRRHREGASVPTPRDATIIPYLKTIWILQHEERVRVGVTVLTERLAKAPATVSQTVRSLADARLIRHKPYGPIELTLKGEQLALAVIRHNRIARAFLYQVLDYAWPEVAREADELMPVLHDDLANRLHAVAGSPQTDPYGNPIPGTGESPARRGRPLSEQRSGVELEILRVSDTDPALLERFDALGLTPGRLVRVEQMDHATGVIDLICNNTAHTIGVQAAYRIFTARPDGKEHQNPAQVSASTQTASVAARPSASLSVRPSTRTSITSE</sequence>
<comment type="subcellular location">
    <subcellularLocation>
        <location evidence="1">Cytoplasm</location>
    </subcellularLocation>
</comment>
<dbReference type="Pfam" id="PF01325">
    <property type="entry name" value="Fe_dep_repress"/>
    <property type="match status" value="1"/>
</dbReference>
<dbReference type="InterPro" id="IPR036421">
    <property type="entry name" value="Fe_dep_repressor_sf"/>
</dbReference>
<organism evidence="15 16">
    <name type="scientific">Micrococcus lylae</name>
    <dbReference type="NCBI Taxonomy" id="1273"/>
    <lineage>
        <taxon>Bacteria</taxon>
        <taxon>Bacillati</taxon>
        <taxon>Actinomycetota</taxon>
        <taxon>Actinomycetes</taxon>
        <taxon>Micrococcales</taxon>
        <taxon>Micrococcaceae</taxon>
        <taxon>Micrococcus</taxon>
    </lineage>
</organism>
<keyword evidence="11" id="KW-0464">Manganese</keyword>
<dbReference type="Pfam" id="PF04023">
    <property type="entry name" value="FeoA"/>
    <property type="match status" value="1"/>
</dbReference>
<comment type="caution">
    <text evidence="15">The sequence shown here is derived from an EMBL/GenBank/DDBJ whole genome shotgun (WGS) entry which is preliminary data.</text>
</comment>
<dbReference type="InterPro" id="IPR001367">
    <property type="entry name" value="Fe_dep_repressor"/>
</dbReference>
<evidence type="ECO:0000256" key="5">
    <source>
        <dbReference type="ARBA" id="ARBA00022491"/>
    </source>
</evidence>
<evidence type="ECO:0000256" key="11">
    <source>
        <dbReference type="ARBA" id="ARBA00023211"/>
    </source>
</evidence>